<comment type="subcellular location">
    <subcellularLocation>
        <location evidence="1">Cell outer membrane</location>
    </subcellularLocation>
</comment>
<dbReference type="InterPro" id="IPR050330">
    <property type="entry name" value="Bact_OuterMem_StrucFunc"/>
</dbReference>
<evidence type="ECO:0000259" key="7">
    <source>
        <dbReference type="PROSITE" id="PS51123"/>
    </source>
</evidence>
<dbReference type="EMBL" id="BAAAPM010000003">
    <property type="protein sequence ID" value="GAA1714654.1"/>
    <property type="molecule type" value="Genomic_DNA"/>
</dbReference>
<comment type="caution">
    <text evidence="8">The sequence shown here is derived from an EMBL/GenBank/DDBJ whole genome shotgun (WGS) entry which is preliminary data.</text>
</comment>
<dbReference type="PANTHER" id="PTHR30329:SF21">
    <property type="entry name" value="LIPOPROTEIN YIAD-RELATED"/>
    <property type="match status" value="1"/>
</dbReference>
<reference evidence="9" key="1">
    <citation type="journal article" date="2019" name="Int. J. Syst. Evol. Microbiol.">
        <title>The Global Catalogue of Microorganisms (GCM) 10K type strain sequencing project: providing services to taxonomists for standard genome sequencing and annotation.</title>
        <authorList>
            <consortium name="The Broad Institute Genomics Platform"/>
            <consortium name="The Broad Institute Genome Sequencing Center for Infectious Disease"/>
            <person name="Wu L."/>
            <person name="Ma J."/>
        </authorList>
    </citation>
    <scope>NUCLEOTIDE SEQUENCE [LARGE SCALE GENOMIC DNA]</scope>
    <source>
        <strain evidence="9">JCM 15589</strain>
    </source>
</reference>
<feature type="domain" description="OmpA-like" evidence="7">
    <location>
        <begin position="105"/>
        <end position="223"/>
    </location>
</feature>
<protein>
    <recommendedName>
        <fullName evidence="7">OmpA-like domain-containing protein</fullName>
    </recommendedName>
</protein>
<feature type="region of interest" description="Disordered" evidence="5">
    <location>
        <begin position="82"/>
        <end position="105"/>
    </location>
</feature>
<accession>A0ABP4UYV5</accession>
<keyword evidence="6" id="KW-0732">Signal</keyword>
<feature type="region of interest" description="Disordered" evidence="5">
    <location>
        <begin position="22"/>
        <end position="46"/>
    </location>
</feature>
<evidence type="ECO:0000313" key="8">
    <source>
        <dbReference type="EMBL" id="GAA1714654.1"/>
    </source>
</evidence>
<sequence length="223" mass="22945">MSVARRVVPLTTALALLMSGASAGVAAASTQDPSAAPSSGVAEPDPELVEEADADLADDTERIEAAETSAEMAADATTDLRAADSTFALRPEDSTTSLEREREDEGEKVVTLTSDLLFDFGKATLSPDAKAAVADLATEIPQDATVRVDGYTDSVGSDAFNARLSTKRANAVADVLAAERPDLTLTVAGHGEADPVAENEAGGADNPAGRALNRRVEVTYPTA</sequence>
<dbReference type="PRINTS" id="PR01021">
    <property type="entry name" value="OMPADOMAIN"/>
</dbReference>
<dbReference type="Pfam" id="PF00691">
    <property type="entry name" value="OmpA"/>
    <property type="match status" value="1"/>
</dbReference>
<evidence type="ECO:0000256" key="3">
    <source>
        <dbReference type="ARBA" id="ARBA00023237"/>
    </source>
</evidence>
<evidence type="ECO:0000256" key="5">
    <source>
        <dbReference type="SAM" id="MobiDB-lite"/>
    </source>
</evidence>
<dbReference type="InterPro" id="IPR036737">
    <property type="entry name" value="OmpA-like_sf"/>
</dbReference>
<dbReference type="InterPro" id="IPR006664">
    <property type="entry name" value="OMP_bac"/>
</dbReference>
<keyword evidence="3" id="KW-0998">Cell outer membrane</keyword>
<evidence type="ECO:0000256" key="1">
    <source>
        <dbReference type="ARBA" id="ARBA00004442"/>
    </source>
</evidence>
<dbReference type="Gene3D" id="3.30.1330.60">
    <property type="entry name" value="OmpA-like domain"/>
    <property type="match status" value="1"/>
</dbReference>
<evidence type="ECO:0000313" key="9">
    <source>
        <dbReference type="Proteomes" id="UP001501138"/>
    </source>
</evidence>
<name>A0ABP4UYV5_9MICO</name>
<proteinExistence type="predicted"/>
<feature type="compositionally biased region" description="Basic and acidic residues" evidence="5">
    <location>
        <begin position="90"/>
        <end position="105"/>
    </location>
</feature>
<feature type="chain" id="PRO_5045392517" description="OmpA-like domain-containing protein" evidence="6">
    <location>
        <begin position="24"/>
        <end position="223"/>
    </location>
</feature>
<keyword evidence="9" id="KW-1185">Reference proteome</keyword>
<dbReference type="SUPFAM" id="SSF103088">
    <property type="entry name" value="OmpA-like"/>
    <property type="match status" value="1"/>
</dbReference>
<evidence type="ECO:0000256" key="4">
    <source>
        <dbReference type="PROSITE-ProRule" id="PRU00473"/>
    </source>
</evidence>
<gene>
    <name evidence="8" type="ORF">GCM10009809_08530</name>
</gene>
<dbReference type="PANTHER" id="PTHR30329">
    <property type="entry name" value="STATOR ELEMENT OF FLAGELLAR MOTOR COMPLEX"/>
    <property type="match status" value="1"/>
</dbReference>
<keyword evidence="2 4" id="KW-0472">Membrane</keyword>
<dbReference type="InterPro" id="IPR006665">
    <property type="entry name" value="OmpA-like"/>
</dbReference>
<dbReference type="CDD" id="cd07185">
    <property type="entry name" value="OmpA_C-like"/>
    <property type="match status" value="1"/>
</dbReference>
<dbReference type="PROSITE" id="PS51123">
    <property type="entry name" value="OMPA_2"/>
    <property type="match status" value="1"/>
</dbReference>
<dbReference type="Proteomes" id="UP001501138">
    <property type="component" value="Unassembled WGS sequence"/>
</dbReference>
<organism evidence="8 9">
    <name type="scientific">Isoptericola hypogeus</name>
    <dbReference type="NCBI Taxonomy" id="300179"/>
    <lineage>
        <taxon>Bacteria</taxon>
        <taxon>Bacillati</taxon>
        <taxon>Actinomycetota</taxon>
        <taxon>Actinomycetes</taxon>
        <taxon>Micrococcales</taxon>
        <taxon>Promicromonosporaceae</taxon>
        <taxon>Isoptericola</taxon>
    </lineage>
</organism>
<feature type="signal peptide" evidence="6">
    <location>
        <begin position="1"/>
        <end position="23"/>
    </location>
</feature>
<evidence type="ECO:0000256" key="6">
    <source>
        <dbReference type="SAM" id="SignalP"/>
    </source>
</evidence>
<evidence type="ECO:0000256" key="2">
    <source>
        <dbReference type="ARBA" id="ARBA00023136"/>
    </source>
</evidence>